<keyword evidence="5" id="KW-0732">Signal</keyword>
<keyword evidence="3" id="KW-0687">Ribonucleoprotein</keyword>
<evidence type="ECO:0000256" key="3">
    <source>
        <dbReference type="ARBA" id="ARBA00023274"/>
    </source>
</evidence>
<reference evidence="6" key="1">
    <citation type="submission" date="2007-03" db="EMBL/GenBank/DDBJ databases">
        <title>Annotation of Culex pipiens quinquefasciatus.</title>
        <authorList>
            <consortium name="The Broad Institute Genome Sequencing Platform"/>
            <person name="Atkinson P.W."/>
            <person name="Hemingway J."/>
            <person name="Christensen B.M."/>
            <person name="Higgs S."/>
            <person name="Kodira C."/>
            <person name="Hannick L."/>
            <person name="Megy K."/>
            <person name="O'Leary S."/>
            <person name="Pearson M."/>
            <person name="Haas B.J."/>
            <person name="Mauceli E."/>
            <person name="Wortman J.R."/>
            <person name="Lee N.H."/>
            <person name="Guigo R."/>
            <person name="Stanke M."/>
            <person name="Alvarado L."/>
            <person name="Amedeo P."/>
            <person name="Antoine C.H."/>
            <person name="Arensburger P."/>
            <person name="Bidwell S.L."/>
            <person name="Crawford M."/>
            <person name="Camaro F."/>
            <person name="Devon K."/>
            <person name="Engels R."/>
            <person name="Hammond M."/>
            <person name="Howarth C."/>
            <person name="Koehrsen M."/>
            <person name="Lawson D."/>
            <person name="Montgomery P."/>
            <person name="Nene V."/>
            <person name="Nusbaum C."/>
            <person name="Puiu D."/>
            <person name="Romero-Severson J."/>
            <person name="Severson D.W."/>
            <person name="Shumway M."/>
            <person name="Sisk P."/>
            <person name="Stolte C."/>
            <person name="Zeng Q."/>
            <person name="Eisenstadt E."/>
            <person name="Fraser-Liggett C."/>
            <person name="Strausberg R."/>
            <person name="Galagan J."/>
            <person name="Birren B."/>
            <person name="Collins F.H."/>
        </authorList>
    </citation>
    <scope>NUCLEOTIDE SEQUENCE [LARGE SCALE GENOMIC DNA]</scope>
    <source>
        <strain evidence="6">JHB</strain>
    </source>
</reference>
<gene>
    <name evidence="7" type="primary">6046338</name>
    <name evidence="6" type="ORF">CpipJ_CPIJ013076</name>
</gene>
<reference evidence="7" key="2">
    <citation type="submission" date="2021-02" db="UniProtKB">
        <authorList>
            <consortium name="EnsemblMetazoa"/>
        </authorList>
    </citation>
    <scope>IDENTIFICATION</scope>
    <source>
        <strain evidence="7">JHB</strain>
    </source>
</reference>
<evidence type="ECO:0000256" key="1">
    <source>
        <dbReference type="ARBA" id="ARBA00006194"/>
    </source>
</evidence>
<dbReference type="GO" id="GO:0006412">
    <property type="term" value="P:translation"/>
    <property type="evidence" value="ECO:0007669"/>
    <property type="project" value="InterPro"/>
</dbReference>
<organism>
    <name type="scientific">Culex quinquefasciatus</name>
    <name type="common">Southern house mosquito</name>
    <name type="synonym">Culex pungens</name>
    <dbReference type="NCBI Taxonomy" id="7176"/>
    <lineage>
        <taxon>Eukaryota</taxon>
        <taxon>Metazoa</taxon>
        <taxon>Ecdysozoa</taxon>
        <taxon>Arthropoda</taxon>
        <taxon>Hexapoda</taxon>
        <taxon>Insecta</taxon>
        <taxon>Pterygota</taxon>
        <taxon>Neoptera</taxon>
        <taxon>Endopterygota</taxon>
        <taxon>Diptera</taxon>
        <taxon>Nematocera</taxon>
        <taxon>Culicoidea</taxon>
        <taxon>Culicidae</taxon>
        <taxon>Culicinae</taxon>
        <taxon>Culicini</taxon>
        <taxon>Culex</taxon>
        <taxon>Culex</taxon>
    </lineage>
</organism>
<dbReference type="VEuPathDB" id="VectorBase:CPIJ013076"/>
<evidence type="ECO:0000256" key="2">
    <source>
        <dbReference type="ARBA" id="ARBA00022980"/>
    </source>
</evidence>
<comment type="similarity">
    <text evidence="1">Belongs to the universal ribosomal protein uS11 family.</text>
</comment>
<dbReference type="GO" id="GO:1990904">
    <property type="term" value="C:ribonucleoprotein complex"/>
    <property type="evidence" value="ECO:0007669"/>
    <property type="project" value="UniProtKB-KW"/>
</dbReference>
<evidence type="ECO:0000256" key="4">
    <source>
        <dbReference type="SAM" id="MobiDB-lite"/>
    </source>
</evidence>
<dbReference type="InParanoid" id="B0X1N4"/>
<sequence length="139" mass="15348">MVHFLLLVRSLLIPLLLKYEPKKWQTLNGGCKAKKNSGTVNKTKRTKDLNERVQLQRHFRPRQGSFGQRNNVTGNMNAKADRDEASPYAALLAAQDVADKCKSLGITLRATSGNRTKTPGPGAQSTHRALSCSSKNFVI</sequence>
<dbReference type="EMBL" id="DS232265">
    <property type="protein sequence ID" value="EDS38762.1"/>
    <property type="molecule type" value="Genomic_DNA"/>
</dbReference>
<dbReference type="InterPro" id="IPR001971">
    <property type="entry name" value="Ribosomal_uS11"/>
</dbReference>
<dbReference type="Proteomes" id="UP000002320">
    <property type="component" value="Unassembled WGS sequence"/>
</dbReference>
<dbReference type="EnsemblMetazoa" id="CPIJ013076-RA">
    <property type="protein sequence ID" value="CPIJ013076-PA"/>
    <property type="gene ID" value="CPIJ013076"/>
</dbReference>
<dbReference type="KEGG" id="cqu:CpipJ_CPIJ013076"/>
<dbReference type="AlphaFoldDB" id="B0X1N4"/>
<dbReference type="PANTHER" id="PTHR11759">
    <property type="entry name" value="40S RIBOSOMAL PROTEIN S14/30S RIBOSOMAL PROTEIN S11"/>
    <property type="match status" value="1"/>
</dbReference>
<evidence type="ECO:0000313" key="6">
    <source>
        <dbReference type="EMBL" id="EDS38762.1"/>
    </source>
</evidence>
<dbReference type="Gene3D" id="3.30.420.80">
    <property type="entry name" value="Ribosomal protein S11"/>
    <property type="match status" value="1"/>
</dbReference>
<evidence type="ECO:0000313" key="8">
    <source>
        <dbReference type="Proteomes" id="UP000002320"/>
    </source>
</evidence>
<protein>
    <submittedName>
        <fullName evidence="6 7">40S ribosomal protein S14</fullName>
    </submittedName>
</protein>
<feature type="signal peptide" evidence="5">
    <location>
        <begin position="1"/>
        <end position="18"/>
    </location>
</feature>
<accession>B0X1N4</accession>
<proteinExistence type="inferred from homology"/>
<keyword evidence="2 6" id="KW-0689">Ribosomal protein</keyword>
<dbReference type="GO" id="GO:0003735">
    <property type="term" value="F:structural constituent of ribosome"/>
    <property type="evidence" value="ECO:0007669"/>
    <property type="project" value="InterPro"/>
</dbReference>
<dbReference type="VEuPathDB" id="VectorBase:CQUJHB017598"/>
<dbReference type="GO" id="GO:0005840">
    <property type="term" value="C:ribosome"/>
    <property type="evidence" value="ECO:0007669"/>
    <property type="project" value="UniProtKB-KW"/>
</dbReference>
<feature type="region of interest" description="Disordered" evidence="4">
    <location>
        <begin position="112"/>
        <end position="139"/>
    </location>
</feature>
<dbReference type="Pfam" id="PF00411">
    <property type="entry name" value="Ribosomal_S11"/>
    <property type="match status" value="1"/>
</dbReference>
<evidence type="ECO:0000256" key="5">
    <source>
        <dbReference type="SAM" id="SignalP"/>
    </source>
</evidence>
<dbReference type="SUPFAM" id="SSF53137">
    <property type="entry name" value="Translational machinery components"/>
    <property type="match status" value="1"/>
</dbReference>
<dbReference type="eggNOG" id="KOG0407">
    <property type="taxonomic scope" value="Eukaryota"/>
</dbReference>
<name>B0X1N4_CULQU</name>
<dbReference type="STRING" id="7176.B0X1N4"/>
<dbReference type="OrthoDB" id="1677536at2759"/>
<evidence type="ECO:0000313" key="7">
    <source>
        <dbReference type="EnsemblMetazoa" id="CPIJ013076-PA"/>
    </source>
</evidence>
<feature type="chain" id="PRO_5011408842" evidence="5">
    <location>
        <begin position="19"/>
        <end position="139"/>
    </location>
</feature>
<dbReference type="InterPro" id="IPR036967">
    <property type="entry name" value="Ribosomal_uS11_sf"/>
</dbReference>
<dbReference type="HOGENOM" id="CLU_1847089_0_0_1"/>
<keyword evidence="8" id="KW-1185">Reference proteome</keyword>